<organism evidence="4 5">
    <name type="scientific">Durusdinium trenchii</name>
    <dbReference type="NCBI Taxonomy" id="1381693"/>
    <lineage>
        <taxon>Eukaryota</taxon>
        <taxon>Sar</taxon>
        <taxon>Alveolata</taxon>
        <taxon>Dinophyceae</taxon>
        <taxon>Suessiales</taxon>
        <taxon>Symbiodiniaceae</taxon>
        <taxon>Durusdinium</taxon>
    </lineage>
</organism>
<dbReference type="Proteomes" id="UP001642464">
    <property type="component" value="Unassembled WGS sequence"/>
</dbReference>
<dbReference type="CDD" id="cd00201">
    <property type="entry name" value="WW"/>
    <property type="match status" value="1"/>
</dbReference>
<evidence type="ECO:0000313" key="4">
    <source>
        <dbReference type="EMBL" id="CAK9021684.1"/>
    </source>
</evidence>
<dbReference type="Gene3D" id="1.25.40.10">
    <property type="entry name" value="Tetratricopeptide repeat domain"/>
    <property type="match status" value="2"/>
</dbReference>
<dbReference type="InterPro" id="IPR001202">
    <property type="entry name" value="WW_dom"/>
</dbReference>
<protein>
    <submittedName>
        <fullName evidence="4">Chloroplastic</fullName>
    </submittedName>
</protein>
<evidence type="ECO:0000313" key="5">
    <source>
        <dbReference type="Proteomes" id="UP001642464"/>
    </source>
</evidence>
<dbReference type="Pfam" id="PF13812">
    <property type="entry name" value="PPR_3"/>
    <property type="match status" value="2"/>
</dbReference>
<sequence>MSWLCRLRWSTALTTGLRRYSDVTSSSGGAAVRRAQLLALKGGRRLPTVKRSRRQLGISMVNPVAETAETRLSCSDPQQQATMQEMFRSGRREWDSAFEEYGRISNPEPALTTAILALAEKCGRVTEALDLYTELRWKKELSARMCNHVIRLAGRVHSALARGVLADMKNCQLEPNVYNYLALLELYKTERNANGARELWKQMRQEAVAGSDEVMLCSVMSVVAKSGDVKGTEALMLEAEATFPIITPHFNCCLDACHVAGDADSAFRILEEMQAASCRPDVISYNSSLGALDRAGRGKEDRDRLLQEMAKNEVKPNELFVDRHICSVLGIQKGAQVSAEWISRLPEEAVKEVREILRQTEVARLRQSKLVREVRSLLGANVSQSTDESSNESGAKRSAEALGGAATDWVKVLGKDEAGSIIEYFWDRSSGRTQWEPPDGPVHETVSA</sequence>
<dbReference type="InterPro" id="IPR011990">
    <property type="entry name" value="TPR-like_helical_dom_sf"/>
</dbReference>
<gene>
    <name evidence="4" type="ORF">SCF082_LOCUS15444</name>
</gene>
<comment type="caution">
    <text evidence="4">The sequence shown here is derived from an EMBL/GenBank/DDBJ whole genome shotgun (WGS) entry which is preliminary data.</text>
</comment>
<evidence type="ECO:0000256" key="1">
    <source>
        <dbReference type="ARBA" id="ARBA00022737"/>
    </source>
</evidence>
<dbReference type="PROSITE" id="PS51375">
    <property type="entry name" value="PPR"/>
    <property type="match status" value="1"/>
</dbReference>
<feature type="repeat" description="PPR" evidence="2">
    <location>
        <begin position="281"/>
        <end position="316"/>
    </location>
</feature>
<dbReference type="InterPro" id="IPR002885">
    <property type="entry name" value="PPR_rpt"/>
</dbReference>
<dbReference type="EMBL" id="CAXAMM010009890">
    <property type="protein sequence ID" value="CAK9021684.1"/>
    <property type="molecule type" value="Genomic_DNA"/>
</dbReference>
<keyword evidence="1" id="KW-0677">Repeat</keyword>
<dbReference type="PANTHER" id="PTHR47447:SF17">
    <property type="entry name" value="OS12G0638900 PROTEIN"/>
    <property type="match status" value="1"/>
</dbReference>
<proteinExistence type="predicted"/>
<accession>A0ABP0K6B1</accession>
<dbReference type="PANTHER" id="PTHR47447">
    <property type="entry name" value="OS03G0856100 PROTEIN"/>
    <property type="match status" value="1"/>
</dbReference>
<dbReference type="PROSITE" id="PS50020">
    <property type="entry name" value="WW_DOMAIN_2"/>
    <property type="match status" value="1"/>
</dbReference>
<name>A0ABP0K6B1_9DINO</name>
<evidence type="ECO:0000259" key="3">
    <source>
        <dbReference type="PROSITE" id="PS50020"/>
    </source>
</evidence>
<feature type="domain" description="WW" evidence="3">
    <location>
        <begin position="403"/>
        <end position="440"/>
    </location>
</feature>
<evidence type="ECO:0000256" key="2">
    <source>
        <dbReference type="PROSITE-ProRule" id="PRU00708"/>
    </source>
</evidence>
<dbReference type="NCBIfam" id="TIGR00756">
    <property type="entry name" value="PPR"/>
    <property type="match status" value="1"/>
</dbReference>
<reference evidence="4 5" key="1">
    <citation type="submission" date="2024-02" db="EMBL/GenBank/DDBJ databases">
        <authorList>
            <person name="Chen Y."/>
            <person name="Shah S."/>
            <person name="Dougan E. K."/>
            <person name="Thang M."/>
            <person name="Chan C."/>
        </authorList>
    </citation>
    <scope>NUCLEOTIDE SEQUENCE [LARGE SCALE GENOMIC DNA]</scope>
</reference>
<keyword evidence="5" id="KW-1185">Reference proteome</keyword>